<dbReference type="InterPro" id="IPR027417">
    <property type="entry name" value="P-loop_NTPase"/>
</dbReference>
<feature type="domain" description="KAP NTPase" evidence="1">
    <location>
        <begin position="3"/>
        <end position="299"/>
    </location>
</feature>
<accession>A0AAU0N3E6</accession>
<dbReference type="AlphaFoldDB" id="A0AAU0N3E6"/>
<gene>
    <name evidence="2" type="ORF">R5R33_02140</name>
</gene>
<dbReference type="EMBL" id="CP137555">
    <property type="protein sequence ID" value="WOX07332.1"/>
    <property type="molecule type" value="Genomic_DNA"/>
</dbReference>
<dbReference type="Pfam" id="PF07693">
    <property type="entry name" value="KAP_NTPase"/>
    <property type="match status" value="1"/>
</dbReference>
<sequence length="434" mass="49193">MENLTPVLLNAKAPLAFGIEAPWGAGKTTFIELWGEYLKSQGYVSLNLNAWESDFCEDPLLPLLSVLDDWLSELRGEGPVAEAWEKVKTLAPGLLKAGAVAAVKAGTFGVLDLEKSVEGAFASAAGEATGNIVDSFKSKKNTLAKFKELLASALNALPTGQNNLLIFVDELDRCRPSYALEVLERIKHLFDVERVVFVLAINRAQLGSSLQGVYGPKFDGESYLKRFIDLDYALKIPDMGAYITSRFEQEDILGRTRNSESAKQEFDWVVKGFCWLSERFNCQLRDVNQLILRFRLILRAIQTDESLDPQILTVMLFLREYSSEHFSLLVHEPLRINEVINFLIDENIRKRDVPDALPVIAGVTLGSLTRKEDRSEIFQFWCDKRDKFDKSDSRYDSLEWMREIAAREDPWESGRLLNRVYERVELVQRLNVAG</sequence>
<reference evidence="2 3" key="1">
    <citation type="submission" date="2023-10" db="EMBL/GenBank/DDBJ databases">
        <title>Description of Microbulbifer bruguierae sp. nov., isolated from the sediments of mangrove plant Bruguiera sexangula and comparative genomic analyses of the genus Microbulbifer.</title>
        <authorList>
            <person name="Long M."/>
        </authorList>
    </citation>
    <scope>NUCLEOTIDE SEQUENCE [LARGE SCALE GENOMIC DNA]</scope>
    <source>
        <strain evidence="2 3">SPO729</strain>
    </source>
</reference>
<evidence type="ECO:0000313" key="3">
    <source>
        <dbReference type="Proteomes" id="UP001302477"/>
    </source>
</evidence>
<keyword evidence="3" id="KW-1185">Reference proteome</keyword>
<dbReference type="RefSeq" id="WP_318955763.1">
    <property type="nucleotide sequence ID" value="NZ_CP137555.1"/>
</dbReference>
<dbReference type="KEGG" id="mpaf:R5R33_02140"/>
<evidence type="ECO:0000259" key="1">
    <source>
        <dbReference type="Pfam" id="PF07693"/>
    </source>
</evidence>
<protein>
    <submittedName>
        <fullName evidence="2">P-loop NTPase fold protein</fullName>
    </submittedName>
</protein>
<proteinExistence type="predicted"/>
<dbReference type="Proteomes" id="UP001302477">
    <property type="component" value="Chromosome"/>
</dbReference>
<evidence type="ECO:0000313" key="2">
    <source>
        <dbReference type="EMBL" id="WOX07332.1"/>
    </source>
</evidence>
<dbReference type="SUPFAM" id="SSF52540">
    <property type="entry name" value="P-loop containing nucleoside triphosphate hydrolases"/>
    <property type="match status" value="1"/>
</dbReference>
<dbReference type="InterPro" id="IPR011646">
    <property type="entry name" value="KAP_P-loop"/>
</dbReference>
<name>A0AAU0N3E6_9GAMM</name>
<dbReference type="Gene3D" id="3.40.50.300">
    <property type="entry name" value="P-loop containing nucleotide triphosphate hydrolases"/>
    <property type="match status" value="1"/>
</dbReference>
<organism evidence="2 3">
    <name type="scientific">Microbulbifer pacificus</name>
    <dbReference type="NCBI Taxonomy" id="407164"/>
    <lineage>
        <taxon>Bacteria</taxon>
        <taxon>Pseudomonadati</taxon>
        <taxon>Pseudomonadota</taxon>
        <taxon>Gammaproteobacteria</taxon>
        <taxon>Cellvibrionales</taxon>
        <taxon>Microbulbiferaceae</taxon>
        <taxon>Microbulbifer</taxon>
    </lineage>
</organism>